<feature type="transmembrane region" description="Helical" evidence="1">
    <location>
        <begin position="335"/>
        <end position="353"/>
    </location>
</feature>
<proteinExistence type="predicted"/>
<dbReference type="EMBL" id="SBAP01000001">
    <property type="protein sequence ID" value="RXZ71601.1"/>
    <property type="molecule type" value="Genomic_DNA"/>
</dbReference>
<dbReference type="GO" id="GO:0005886">
    <property type="term" value="C:plasma membrane"/>
    <property type="evidence" value="ECO:0007669"/>
    <property type="project" value="TreeGrafter"/>
</dbReference>
<evidence type="ECO:0000313" key="2">
    <source>
        <dbReference type="EMBL" id="RXZ71601.1"/>
    </source>
</evidence>
<keyword evidence="1" id="KW-0812">Transmembrane</keyword>
<dbReference type="InterPro" id="IPR003474">
    <property type="entry name" value="Glcn_transporter"/>
</dbReference>
<keyword evidence="1" id="KW-0472">Membrane</keyword>
<accession>A0A4Q2L5Y4</accession>
<feature type="transmembrane region" description="Helical" evidence="1">
    <location>
        <begin position="302"/>
        <end position="323"/>
    </location>
</feature>
<gene>
    <name evidence="2" type="ORF">EPT53_00380</name>
</gene>
<feature type="transmembrane region" description="Helical" evidence="1">
    <location>
        <begin position="256"/>
        <end position="282"/>
    </location>
</feature>
<keyword evidence="1" id="KW-1133">Transmembrane helix</keyword>
<feature type="transmembrane region" description="Helical" evidence="1">
    <location>
        <begin position="165"/>
        <end position="196"/>
    </location>
</feature>
<dbReference type="AlphaFoldDB" id="A0A4Q2L5Y4"/>
<dbReference type="Pfam" id="PF02447">
    <property type="entry name" value="GntP_permease"/>
    <property type="match status" value="1"/>
</dbReference>
<dbReference type="RefSeq" id="WP_129490286.1">
    <property type="nucleotide sequence ID" value="NZ_SBAP01000001.1"/>
</dbReference>
<feature type="transmembrane region" description="Helical" evidence="1">
    <location>
        <begin position="6"/>
        <end position="22"/>
    </location>
</feature>
<dbReference type="GO" id="GO:0015128">
    <property type="term" value="F:gluconate transmembrane transporter activity"/>
    <property type="evidence" value="ECO:0007669"/>
    <property type="project" value="InterPro"/>
</dbReference>
<reference evidence="2 3" key="1">
    <citation type="submission" date="2019-01" db="EMBL/GenBank/DDBJ databases">
        <title>Fusobacterium necrophorum Isolated From the Uterus of Dairy Cows.</title>
        <authorList>
            <person name="Francis A.M."/>
        </authorList>
    </citation>
    <scope>NUCLEOTIDE SEQUENCE [LARGE SCALE GENOMIC DNA]</scope>
    <source>
        <strain evidence="2 3">KG35</strain>
    </source>
</reference>
<feature type="transmembrane region" description="Helical" evidence="1">
    <location>
        <begin position="100"/>
        <end position="125"/>
    </location>
</feature>
<feature type="transmembrane region" description="Helical" evidence="1">
    <location>
        <begin position="421"/>
        <end position="444"/>
    </location>
</feature>
<feature type="transmembrane region" description="Helical" evidence="1">
    <location>
        <begin position="385"/>
        <end position="401"/>
    </location>
</feature>
<organism evidence="2 3">
    <name type="scientific">Fusobacterium necrophorum</name>
    <dbReference type="NCBI Taxonomy" id="859"/>
    <lineage>
        <taxon>Bacteria</taxon>
        <taxon>Fusobacteriati</taxon>
        <taxon>Fusobacteriota</taxon>
        <taxon>Fusobacteriia</taxon>
        <taxon>Fusobacteriales</taxon>
        <taxon>Fusobacteriaceae</taxon>
        <taxon>Fusobacterium</taxon>
    </lineage>
</organism>
<dbReference type="Proteomes" id="UP000289216">
    <property type="component" value="Unassembled WGS sequence"/>
</dbReference>
<name>A0A4Q2L5Y4_9FUSO</name>
<evidence type="ECO:0000256" key="1">
    <source>
        <dbReference type="SAM" id="Phobius"/>
    </source>
</evidence>
<feature type="transmembrane region" description="Helical" evidence="1">
    <location>
        <begin position="225"/>
        <end position="244"/>
    </location>
</feature>
<comment type="caution">
    <text evidence="2">The sequence shown here is derived from an EMBL/GenBank/DDBJ whole genome shotgun (WGS) entry which is preliminary data.</text>
</comment>
<feature type="transmembrane region" description="Helical" evidence="1">
    <location>
        <begin position="59"/>
        <end position="79"/>
    </location>
</feature>
<protein>
    <submittedName>
        <fullName evidence="2">GntP family permease</fullName>
    </submittedName>
</protein>
<feature type="transmembrane region" description="Helical" evidence="1">
    <location>
        <begin position="29"/>
        <end position="47"/>
    </location>
</feature>
<dbReference type="PANTHER" id="PTHR30354">
    <property type="entry name" value="GNT FAMILY GLUCONATE TRANSPORTER"/>
    <property type="match status" value="1"/>
</dbReference>
<dbReference type="PANTHER" id="PTHR30354:SF11">
    <property type="entry name" value="PERMEASE"/>
    <property type="match status" value="1"/>
</dbReference>
<evidence type="ECO:0000313" key="3">
    <source>
        <dbReference type="Proteomes" id="UP000289216"/>
    </source>
</evidence>
<sequence length="449" mass="47198">MGTSFTIIAILLSILLLVLLTIKMKLHPFFALTISAFFFGLVSGHSVPDIIGAYSEGLGGTIAGIGVVIAIGTVMGALLENSGAAETMAETILKMTGRKNADIGLAVTGYFVSIPVFCDSAFVLLSPLAKRISKDTGGSMTTMTVALAMGLHATHMLVPPTPGPLAVAGILGSNLGLVILCGMLVSIPVTIIAILAGRIFGKKYYFLPEIEEANSVGKTKKLPSAAMSFSPILLPIFLMLLRTIATLQSRPLGEGVLYRVVDSLGQTIVALFIGLVIAFFTYKSVYPNDKEVWTFDGIFGEALKTAGQIVLIVGAGGAFATVLKLSNLQEIVMNLFAGVSIGIIVPYIIGAIFRTAIGSGTVGMITAASMLLPLVDVLGFHSPMGLVIAMLACAAGGFMVFHGNDDFFWVVVSTSGMKPEVAYKVFPLISILQSFVALVCVMILKMIFL</sequence>